<feature type="non-terminal residue" evidence="1">
    <location>
        <position position="1"/>
    </location>
</feature>
<evidence type="ECO:0000313" key="1">
    <source>
        <dbReference type="EMBL" id="MBF4809632.1"/>
    </source>
</evidence>
<comment type="caution">
    <text evidence="1">The sequence shown here is derived from an EMBL/GenBank/DDBJ whole genome shotgun (WGS) entry which is preliminary data.</text>
</comment>
<accession>A0A930YTG1</accession>
<reference evidence="1" key="1">
    <citation type="submission" date="2020-04" db="EMBL/GenBank/DDBJ databases">
        <title>Deep metagenomics examines the oral microbiome during advanced dental caries in children, revealing novel taxa and co-occurrences with host molecules.</title>
        <authorList>
            <person name="Baker J.L."/>
            <person name="Morton J.T."/>
            <person name="Dinis M."/>
            <person name="Alvarez R."/>
            <person name="Tran N.C."/>
            <person name="Knight R."/>
            <person name="Edlund A."/>
        </authorList>
    </citation>
    <scope>NUCLEOTIDE SEQUENCE</scope>
    <source>
        <strain evidence="1">JCVI_22A_bin.2</strain>
    </source>
</reference>
<dbReference type="EMBL" id="JABZGT010000354">
    <property type="protein sequence ID" value="MBF4809632.1"/>
    <property type="molecule type" value="Genomic_DNA"/>
</dbReference>
<sequence length="51" mass="5516">QVFDRYTGRRLDDDVAMVALRFDELGGVDSRTFGGTDSIAFGSGDSGEKNN</sequence>
<gene>
    <name evidence="1" type="ORF">HXK23_05380</name>
</gene>
<dbReference type="AlphaFoldDB" id="A0A930YTG1"/>
<name>A0A930YTG1_9ACTN</name>
<organism evidence="1 2">
    <name type="scientific">Lancefieldella parvula</name>
    <dbReference type="NCBI Taxonomy" id="1382"/>
    <lineage>
        <taxon>Bacteria</taxon>
        <taxon>Bacillati</taxon>
        <taxon>Actinomycetota</taxon>
        <taxon>Coriobacteriia</taxon>
        <taxon>Coriobacteriales</taxon>
        <taxon>Atopobiaceae</taxon>
        <taxon>Lancefieldella</taxon>
    </lineage>
</organism>
<evidence type="ECO:0000313" key="2">
    <source>
        <dbReference type="Proteomes" id="UP000772566"/>
    </source>
</evidence>
<proteinExistence type="predicted"/>
<protein>
    <submittedName>
        <fullName evidence="1">Uncharacterized protein</fullName>
    </submittedName>
</protein>
<dbReference type="Proteomes" id="UP000772566">
    <property type="component" value="Unassembled WGS sequence"/>
</dbReference>